<dbReference type="Proteomes" id="UP000294739">
    <property type="component" value="Unassembled WGS sequence"/>
</dbReference>
<comment type="caution">
    <text evidence="2">The sequence shown here is derived from an EMBL/GenBank/DDBJ whole genome shotgun (WGS) entry which is preliminary data.</text>
</comment>
<dbReference type="AlphaFoldDB" id="A0A4R5CER4"/>
<accession>A0A4R5CER4</accession>
<feature type="domain" description="SGNH" evidence="1">
    <location>
        <begin position="20"/>
        <end position="255"/>
    </location>
</feature>
<sequence length="264" mass="28387">MTPDPVNVPNDTPDIYPDGCQQNAQDADLVSCAYGDVHSDRVVALVGDSHAAQWQPALDEVATRNGWRVETYTKSSCGLFDVEITTAEGTPYTSCTEWNTALLERLTGTDRPDLVVTSNSNSYRVAVDGEELGDDESSLRLADGMSQSWRAVLDAGAQLAVVRNTPWLGIDPAECISQHTDQLTECAEPTDEAMERSGDAQLVAADRLGGLELIDLNAAICPSDACPAVIGNVAVWRDEHHLTATYARTLAPRLAEQLAPFLSA</sequence>
<proteinExistence type="predicted"/>
<dbReference type="Pfam" id="PF19040">
    <property type="entry name" value="SGNH"/>
    <property type="match status" value="1"/>
</dbReference>
<organism evidence="2 3">
    <name type="scientific">Jiangella asiatica</name>
    <dbReference type="NCBI Taxonomy" id="2530372"/>
    <lineage>
        <taxon>Bacteria</taxon>
        <taxon>Bacillati</taxon>
        <taxon>Actinomycetota</taxon>
        <taxon>Actinomycetes</taxon>
        <taxon>Jiangellales</taxon>
        <taxon>Jiangellaceae</taxon>
        <taxon>Jiangella</taxon>
    </lineage>
</organism>
<protein>
    <recommendedName>
        <fullName evidence="1">SGNH domain-containing protein</fullName>
    </recommendedName>
</protein>
<dbReference type="InterPro" id="IPR043968">
    <property type="entry name" value="SGNH"/>
</dbReference>
<reference evidence="2 3" key="1">
    <citation type="submission" date="2019-03" db="EMBL/GenBank/DDBJ databases">
        <title>Draft genome sequences of novel Actinobacteria.</title>
        <authorList>
            <person name="Sahin N."/>
            <person name="Ay H."/>
            <person name="Saygin H."/>
        </authorList>
    </citation>
    <scope>NUCLEOTIDE SEQUENCE [LARGE SCALE GENOMIC DNA]</scope>
    <source>
        <strain evidence="2 3">5K138</strain>
    </source>
</reference>
<evidence type="ECO:0000313" key="3">
    <source>
        <dbReference type="Proteomes" id="UP000294739"/>
    </source>
</evidence>
<name>A0A4R5CER4_9ACTN</name>
<dbReference type="EMBL" id="SMKZ01000078">
    <property type="protein sequence ID" value="TDD96860.1"/>
    <property type="molecule type" value="Genomic_DNA"/>
</dbReference>
<dbReference type="InParanoid" id="A0A4R5CER4"/>
<gene>
    <name evidence="2" type="ORF">E1269_30010</name>
</gene>
<keyword evidence="3" id="KW-1185">Reference proteome</keyword>
<dbReference type="OrthoDB" id="3404679at2"/>
<evidence type="ECO:0000259" key="1">
    <source>
        <dbReference type="Pfam" id="PF19040"/>
    </source>
</evidence>
<evidence type="ECO:0000313" key="2">
    <source>
        <dbReference type="EMBL" id="TDD96860.1"/>
    </source>
</evidence>